<feature type="modified residue" description="4-aspartylphosphate" evidence="2">
    <location>
        <position position="52"/>
    </location>
</feature>
<dbReference type="GO" id="GO:0000160">
    <property type="term" value="P:phosphorelay signal transduction system"/>
    <property type="evidence" value="ECO:0007669"/>
    <property type="project" value="InterPro"/>
</dbReference>
<dbReference type="STRING" id="1817895.AUJ95_06310"/>
<dbReference type="PANTHER" id="PTHR44591">
    <property type="entry name" value="STRESS RESPONSE REGULATOR PROTEIN 1"/>
    <property type="match status" value="1"/>
</dbReference>
<feature type="domain" description="Response regulatory" evidence="3">
    <location>
        <begin position="3"/>
        <end position="119"/>
    </location>
</feature>
<dbReference type="EMBL" id="MNYI01000171">
    <property type="protein sequence ID" value="OIP38773.1"/>
    <property type="molecule type" value="Genomic_DNA"/>
</dbReference>
<organism evidence="4 5">
    <name type="scientific">Candidatus Desantisbacteria bacterium CG2_30_40_21</name>
    <dbReference type="NCBI Taxonomy" id="1817895"/>
    <lineage>
        <taxon>Bacteria</taxon>
        <taxon>Candidatus Desantisiibacteriota</taxon>
    </lineage>
</organism>
<keyword evidence="1 2" id="KW-0597">Phosphoprotein</keyword>
<dbReference type="InterPro" id="IPR011006">
    <property type="entry name" value="CheY-like_superfamily"/>
</dbReference>
<evidence type="ECO:0000313" key="4">
    <source>
        <dbReference type="EMBL" id="OIP38773.1"/>
    </source>
</evidence>
<dbReference type="SUPFAM" id="SSF52172">
    <property type="entry name" value="CheY-like"/>
    <property type="match status" value="1"/>
</dbReference>
<dbReference type="Gene3D" id="3.40.50.2300">
    <property type="match status" value="1"/>
</dbReference>
<dbReference type="PROSITE" id="PS50110">
    <property type="entry name" value="RESPONSE_REGULATORY"/>
    <property type="match status" value="1"/>
</dbReference>
<dbReference type="InterPro" id="IPR001789">
    <property type="entry name" value="Sig_transdc_resp-reg_receiver"/>
</dbReference>
<dbReference type="AlphaFoldDB" id="A0A1J5DRN8"/>
<name>A0A1J5DRN8_9BACT</name>
<comment type="caution">
    <text evidence="4">The sequence shown here is derived from an EMBL/GenBank/DDBJ whole genome shotgun (WGS) entry which is preliminary data.</text>
</comment>
<accession>A0A1J5DRN8</accession>
<dbReference type="Proteomes" id="UP000183085">
    <property type="component" value="Unassembled WGS sequence"/>
</dbReference>
<dbReference type="Pfam" id="PF00072">
    <property type="entry name" value="Response_reg"/>
    <property type="match status" value="1"/>
</dbReference>
<sequence length="126" mass="14238">MKKILCVDDEPGILKVVEVVFQLEGFEVHTALSGYEMFEKLQSLTPDIILLDVLMPGMDGFEVCQKLKAEKETEKIPVVMFSVRCDIKDVERATQAGACRHIPKPVGMDNLVQQIKEVLKEMEQES</sequence>
<reference evidence="4 5" key="1">
    <citation type="journal article" date="2016" name="Environ. Microbiol.">
        <title>Genomic resolution of a cold subsurface aquifer community provides metabolic insights for novel microbes adapted to high CO concentrations.</title>
        <authorList>
            <person name="Probst A.J."/>
            <person name="Castelle C.J."/>
            <person name="Singh A."/>
            <person name="Brown C.T."/>
            <person name="Anantharaman K."/>
            <person name="Sharon I."/>
            <person name="Hug L.A."/>
            <person name="Burstein D."/>
            <person name="Emerson J.B."/>
            <person name="Thomas B.C."/>
            <person name="Banfield J.F."/>
        </authorList>
    </citation>
    <scope>NUCLEOTIDE SEQUENCE [LARGE SCALE GENOMIC DNA]</scope>
    <source>
        <strain evidence="4">CG2_30_40_21</strain>
    </source>
</reference>
<dbReference type="InterPro" id="IPR050595">
    <property type="entry name" value="Bact_response_regulator"/>
</dbReference>
<protein>
    <recommendedName>
        <fullName evidence="3">Response regulatory domain-containing protein</fullName>
    </recommendedName>
</protein>
<evidence type="ECO:0000259" key="3">
    <source>
        <dbReference type="PROSITE" id="PS50110"/>
    </source>
</evidence>
<evidence type="ECO:0000256" key="2">
    <source>
        <dbReference type="PROSITE-ProRule" id="PRU00169"/>
    </source>
</evidence>
<evidence type="ECO:0000256" key="1">
    <source>
        <dbReference type="ARBA" id="ARBA00022553"/>
    </source>
</evidence>
<dbReference type="PANTHER" id="PTHR44591:SF3">
    <property type="entry name" value="RESPONSE REGULATORY DOMAIN-CONTAINING PROTEIN"/>
    <property type="match status" value="1"/>
</dbReference>
<proteinExistence type="predicted"/>
<dbReference type="SMART" id="SM00448">
    <property type="entry name" value="REC"/>
    <property type="match status" value="1"/>
</dbReference>
<gene>
    <name evidence="4" type="ORF">AUJ95_06310</name>
</gene>
<evidence type="ECO:0000313" key="5">
    <source>
        <dbReference type="Proteomes" id="UP000183085"/>
    </source>
</evidence>